<name>A0ACB0YN45_MELEN</name>
<comment type="caution">
    <text evidence="1">The sequence shown here is derived from an EMBL/GenBank/DDBJ whole genome shotgun (WGS) entry which is preliminary data.</text>
</comment>
<accession>A0ACB0YN45</accession>
<sequence>MALIGPDINKERKQLFATNFEIISVPEKSCFGSIELRLNNELVEKEFSCYKRSPNQCDQLGLEEYNKHKKTFNEFLELSIKCPCDTEPRPPHITEDWLNIPPGARVKRSVKDKPLLGIRDADGLIHGCEDADDTVIGDIVYMPGEVEQLIVEQRKCKIPNSLNFIH</sequence>
<evidence type="ECO:0000313" key="2">
    <source>
        <dbReference type="Proteomes" id="UP001497535"/>
    </source>
</evidence>
<proteinExistence type="predicted"/>
<reference evidence="1" key="1">
    <citation type="submission" date="2023-11" db="EMBL/GenBank/DDBJ databases">
        <authorList>
            <person name="Poullet M."/>
        </authorList>
    </citation>
    <scope>NUCLEOTIDE SEQUENCE</scope>
    <source>
        <strain evidence="1">E1834</strain>
    </source>
</reference>
<organism evidence="1 2">
    <name type="scientific">Meloidogyne enterolobii</name>
    <name type="common">Root-knot nematode worm</name>
    <name type="synonym">Meloidogyne mayaguensis</name>
    <dbReference type="NCBI Taxonomy" id="390850"/>
    <lineage>
        <taxon>Eukaryota</taxon>
        <taxon>Metazoa</taxon>
        <taxon>Ecdysozoa</taxon>
        <taxon>Nematoda</taxon>
        <taxon>Chromadorea</taxon>
        <taxon>Rhabditida</taxon>
        <taxon>Tylenchina</taxon>
        <taxon>Tylenchomorpha</taxon>
        <taxon>Tylenchoidea</taxon>
        <taxon>Meloidogynidae</taxon>
        <taxon>Meloidogyninae</taxon>
        <taxon>Meloidogyne</taxon>
    </lineage>
</organism>
<dbReference type="EMBL" id="CAVMJV010000015">
    <property type="protein sequence ID" value="CAK5054687.1"/>
    <property type="molecule type" value="Genomic_DNA"/>
</dbReference>
<evidence type="ECO:0000313" key="1">
    <source>
        <dbReference type="EMBL" id="CAK5054687.1"/>
    </source>
</evidence>
<protein>
    <submittedName>
        <fullName evidence="1">Uncharacterized protein</fullName>
    </submittedName>
</protein>
<dbReference type="Proteomes" id="UP001497535">
    <property type="component" value="Unassembled WGS sequence"/>
</dbReference>
<gene>
    <name evidence="1" type="ORF">MENTE1834_LOCUS14478</name>
</gene>
<keyword evidence="2" id="KW-1185">Reference proteome</keyword>